<dbReference type="PANTHER" id="PTHR19376">
    <property type="entry name" value="DNA-DIRECTED RNA POLYMERASE"/>
    <property type="match status" value="1"/>
</dbReference>
<dbReference type="Proteomes" id="UP000324897">
    <property type="component" value="Chromosome 7"/>
</dbReference>
<evidence type="ECO:0000313" key="10">
    <source>
        <dbReference type="Proteomes" id="UP000324897"/>
    </source>
</evidence>
<dbReference type="InterPro" id="IPR042102">
    <property type="entry name" value="RNA_pol_Rpb1_3_sf"/>
</dbReference>
<dbReference type="Gramene" id="TVU19005">
    <property type="protein sequence ID" value="TVU19005"/>
    <property type="gene ID" value="EJB05_35128"/>
</dbReference>
<feature type="compositionally biased region" description="Basic and acidic residues" evidence="7">
    <location>
        <begin position="644"/>
        <end position="657"/>
    </location>
</feature>
<dbReference type="Gene3D" id="1.10.274.100">
    <property type="entry name" value="RNA polymerase Rpb1, domain 3"/>
    <property type="match status" value="1"/>
</dbReference>
<dbReference type="InterPro" id="IPR007083">
    <property type="entry name" value="RNA_pol_Rpb1_4"/>
</dbReference>
<dbReference type="EC" id="2.7.7.6" evidence="1"/>
<sequence length="797" mass="89569">IIDGELITCLMGSEWLQNRISSLFSVMLKQYGSKALDFLSSAQDVLSEFLTMRGLSVSIFDLYMFSDSYSRRKLAEGVKLALDEAEEALHLKQKLLDPTNIQILKCYEDIEELSCSYREFHSFVNYQHIIRYSIMAFKDVFSDLLKMVQHVSNDNSVMEMINSGSKGSMLKYVQQTACVGLQLPASKFPFRIPSQLTCIGWNEDKLSKSEIIEGTNEKFGGQNLYALIRSSFIEGLNPLECLLHSISGRANIFSENANVPGTMTRKLMYHLRDLHVAYDGTVRSSYGQHIMQFSYDSNDGVYCDRGPVGELGAPVGSWAACSISEAAYGALEQPVNGLEDSPLMNLQEVFKCHKATSSRDHVGLLFLSKKIKQFRFGLEYASLEVKSHLERVHFFSLVETIMIMYDGCEKARKGSPWTTHFHLSQEIMKKKGLGLRSVVKELTEQLNSLIPLVRISKDKCSVGNECIKNPACCVSVVVQAESDSISQLDDLKKRMIPIILDTLLKDAAWSYFVQSLRSITADVGRNIRREHLLIVADSLSVSGQFHGLSSQGLKQQRKRLSMSSPFSEACFSSPAQSFINAAKQCSVDNLCGSLDAIAWGKEPFNGTSGPFEIMHSQKSHERPTQNESIYGFLCHPEIRNSEKNRMDTCKQRTENTSRWRLASKSKGSSMEDGGTISIDQDFRHAKVGIWDNIIEMRTCLQNMLQECPLNGFVTELGKSRLMEALKFHPRADEKIGVGIREFKIGLNPSHPSTRCFILQRNDGTTEDFSYNKCVLGAANSISPQLGSYLKNKLYHRE</sequence>
<feature type="non-terminal residue" evidence="9">
    <location>
        <position position="1"/>
    </location>
</feature>
<keyword evidence="5" id="KW-0862">Zinc</keyword>
<keyword evidence="4" id="KW-0548">Nucleotidyltransferase</keyword>
<dbReference type="Pfam" id="PF11523">
    <property type="entry name" value="DUF3223"/>
    <property type="match status" value="1"/>
</dbReference>
<name>A0A5J9U5Z6_9POAL</name>
<feature type="region of interest" description="Disordered" evidence="7">
    <location>
        <begin position="644"/>
        <end position="673"/>
    </location>
</feature>
<proteinExistence type="predicted"/>
<dbReference type="Gene3D" id="3.10.450.40">
    <property type="match status" value="1"/>
</dbReference>
<protein>
    <recommendedName>
        <fullName evidence="1">DNA-directed RNA polymerase</fullName>
        <ecNumber evidence="1">2.7.7.6</ecNumber>
    </recommendedName>
</protein>
<dbReference type="OrthoDB" id="409625at2759"/>
<organism evidence="9 10">
    <name type="scientific">Eragrostis curvula</name>
    <name type="common">weeping love grass</name>
    <dbReference type="NCBI Taxonomy" id="38414"/>
    <lineage>
        <taxon>Eukaryota</taxon>
        <taxon>Viridiplantae</taxon>
        <taxon>Streptophyta</taxon>
        <taxon>Embryophyta</taxon>
        <taxon>Tracheophyta</taxon>
        <taxon>Spermatophyta</taxon>
        <taxon>Magnoliopsida</taxon>
        <taxon>Liliopsida</taxon>
        <taxon>Poales</taxon>
        <taxon>Poaceae</taxon>
        <taxon>PACMAD clade</taxon>
        <taxon>Chloridoideae</taxon>
        <taxon>Eragrostideae</taxon>
        <taxon>Eragrostidinae</taxon>
        <taxon>Eragrostis</taxon>
    </lineage>
</organism>
<keyword evidence="6" id="KW-0804">Transcription</keyword>
<dbReference type="Pfam" id="PF05000">
    <property type="entry name" value="RNA_pol_Rpb1_4"/>
    <property type="match status" value="1"/>
</dbReference>
<dbReference type="GO" id="GO:0006351">
    <property type="term" value="P:DNA-templated transcription"/>
    <property type="evidence" value="ECO:0007669"/>
    <property type="project" value="InterPro"/>
</dbReference>
<evidence type="ECO:0000256" key="5">
    <source>
        <dbReference type="ARBA" id="ARBA00022833"/>
    </source>
</evidence>
<evidence type="ECO:0000256" key="3">
    <source>
        <dbReference type="ARBA" id="ARBA00022679"/>
    </source>
</evidence>
<evidence type="ECO:0000256" key="7">
    <source>
        <dbReference type="SAM" id="MobiDB-lite"/>
    </source>
</evidence>
<dbReference type="InterPro" id="IPR045867">
    <property type="entry name" value="DNA-dir_RpoC_beta_prime"/>
</dbReference>
<dbReference type="GO" id="GO:0003899">
    <property type="term" value="F:DNA-directed RNA polymerase activity"/>
    <property type="evidence" value="ECO:0007669"/>
    <property type="project" value="UniProtKB-EC"/>
</dbReference>
<keyword evidence="10" id="KW-1185">Reference proteome</keyword>
<evidence type="ECO:0000313" key="9">
    <source>
        <dbReference type="EMBL" id="TVU19005.1"/>
    </source>
</evidence>
<evidence type="ECO:0000259" key="8">
    <source>
        <dbReference type="Pfam" id="PF05000"/>
    </source>
</evidence>
<feature type="domain" description="RNA polymerase Rpb1" evidence="8">
    <location>
        <begin position="147"/>
        <end position="185"/>
    </location>
</feature>
<keyword evidence="2" id="KW-0240">DNA-directed RNA polymerase</keyword>
<dbReference type="GO" id="GO:0003677">
    <property type="term" value="F:DNA binding"/>
    <property type="evidence" value="ECO:0007669"/>
    <property type="project" value="InterPro"/>
</dbReference>
<dbReference type="InterPro" id="IPR038120">
    <property type="entry name" value="Rpb1_funnel_sf"/>
</dbReference>
<evidence type="ECO:0000256" key="2">
    <source>
        <dbReference type="ARBA" id="ARBA00022478"/>
    </source>
</evidence>
<dbReference type="Gene3D" id="1.10.132.30">
    <property type="match status" value="1"/>
</dbReference>
<evidence type="ECO:0000256" key="6">
    <source>
        <dbReference type="ARBA" id="ARBA00023163"/>
    </source>
</evidence>
<reference evidence="9 10" key="1">
    <citation type="journal article" date="2019" name="Sci. Rep.">
        <title>A high-quality genome of Eragrostis curvula grass provides insights into Poaceae evolution and supports new strategies to enhance forage quality.</title>
        <authorList>
            <person name="Carballo J."/>
            <person name="Santos B.A.C.M."/>
            <person name="Zappacosta D."/>
            <person name="Garbus I."/>
            <person name="Selva J.P."/>
            <person name="Gallo C.A."/>
            <person name="Diaz A."/>
            <person name="Albertini E."/>
            <person name="Caccamo M."/>
            <person name="Echenique V."/>
        </authorList>
    </citation>
    <scope>NUCLEOTIDE SEQUENCE [LARGE SCALE GENOMIC DNA]</scope>
    <source>
        <strain evidence="10">cv. Victoria</strain>
        <tissue evidence="9">Leaf</tissue>
    </source>
</reference>
<keyword evidence="3" id="KW-0808">Transferase</keyword>
<evidence type="ECO:0000256" key="1">
    <source>
        <dbReference type="ARBA" id="ARBA00012418"/>
    </source>
</evidence>
<dbReference type="GO" id="GO:0000428">
    <property type="term" value="C:DNA-directed RNA polymerase complex"/>
    <property type="evidence" value="ECO:0007669"/>
    <property type="project" value="UniProtKB-KW"/>
</dbReference>
<evidence type="ECO:0000256" key="4">
    <source>
        <dbReference type="ARBA" id="ARBA00022695"/>
    </source>
</evidence>
<accession>A0A5J9U5Z6</accession>
<gene>
    <name evidence="9" type="ORF">EJB05_35128</name>
</gene>
<dbReference type="PANTHER" id="PTHR19376:SF36">
    <property type="entry name" value="DNA-DIRECTED RNA POLYMERASE IV SUBUNIT 1"/>
    <property type="match status" value="1"/>
</dbReference>
<dbReference type="Gene3D" id="6.20.50.80">
    <property type="match status" value="1"/>
</dbReference>
<comment type="caution">
    <text evidence="9">The sequence shown here is derived from an EMBL/GenBank/DDBJ whole genome shotgun (WGS) entry which is preliminary data.</text>
</comment>
<dbReference type="SUPFAM" id="SSF64484">
    <property type="entry name" value="beta and beta-prime subunits of DNA dependent RNA-polymerase"/>
    <property type="match status" value="1"/>
</dbReference>
<dbReference type="EMBL" id="RWGY01000029">
    <property type="protein sequence ID" value="TVU19005.1"/>
    <property type="molecule type" value="Genomic_DNA"/>
</dbReference>
<dbReference type="FunFam" id="3.10.450.40:FF:000032">
    <property type="entry name" value="Required to maintain repression6"/>
    <property type="match status" value="1"/>
</dbReference>
<dbReference type="AlphaFoldDB" id="A0A5J9U5Z6"/>